<gene>
    <name evidence="8" type="ORF">HAX54_020890</name>
</gene>
<comment type="subcellular location">
    <subcellularLocation>
        <location evidence="1">Membrane</location>
        <topology evidence="1">Multi-pass membrane protein</topology>
    </subcellularLocation>
</comment>
<dbReference type="InterPro" id="IPR023395">
    <property type="entry name" value="MCP_dom_sf"/>
</dbReference>
<dbReference type="PANTHER" id="PTHR24089">
    <property type="entry name" value="SOLUTE CARRIER FAMILY 25"/>
    <property type="match status" value="1"/>
</dbReference>
<keyword evidence="3 6" id="KW-0812">Transmembrane</keyword>
<dbReference type="PROSITE" id="PS50920">
    <property type="entry name" value="SOLCAR"/>
    <property type="match status" value="1"/>
</dbReference>
<evidence type="ECO:0000256" key="7">
    <source>
        <dbReference type="RuleBase" id="RU000488"/>
    </source>
</evidence>
<dbReference type="Gene3D" id="1.50.40.10">
    <property type="entry name" value="Mitochondrial carrier domain"/>
    <property type="match status" value="1"/>
</dbReference>
<evidence type="ECO:0000313" key="8">
    <source>
        <dbReference type="EMBL" id="MCD9637555.1"/>
    </source>
</evidence>
<evidence type="ECO:0000256" key="2">
    <source>
        <dbReference type="ARBA" id="ARBA00022448"/>
    </source>
</evidence>
<keyword evidence="2 7" id="KW-0813">Transport</keyword>
<feature type="repeat" description="Solcar" evidence="6">
    <location>
        <begin position="11"/>
        <end position="94"/>
    </location>
</feature>
<keyword evidence="5 6" id="KW-0472">Membrane</keyword>
<dbReference type="Pfam" id="PF00153">
    <property type="entry name" value="Mito_carr"/>
    <property type="match status" value="1"/>
</dbReference>
<accession>A0ABS8UTX4</accession>
<name>A0ABS8UTX4_DATST</name>
<dbReference type="InterPro" id="IPR018108">
    <property type="entry name" value="MCP_transmembrane"/>
</dbReference>
<evidence type="ECO:0000313" key="9">
    <source>
        <dbReference type="Proteomes" id="UP000823775"/>
    </source>
</evidence>
<keyword evidence="4" id="KW-0677">Repeat</keyword>
<organism evidence="8 9">
    <name type="scientific">Datura stramonium</name>
    <name type="common">Jimsonweed</name>
    <name type="synonym">Common thornapple</name>
    <dbReference type="NCBI Taxonomy" id="4076"/>
    <lineage>
        <taxon>Eukaryota</taxon>
        <taxon>Viridiplantae</taxon>
        <taxon>Streptophyta</taxon>
        <taxon>Embryophyta</taxon>
        <taxon>Tracheophyta</taxon>
        <taxon>Spermatophyta</taxon>
        <taxon>Magnoliopsida</taxon>
        <taxon>eudicotyledons</taxon>
        <taxon>Gunneridae</taxon>
        <taxon>Pentapetalae</taxon>
        <taxon>asterids</taxon>
        <taxon>lamiids</taxon>
        <taxon>Solanales</taxon>
        <taxon>Solanaceae</taxon>
        <taxon>Solanoideae</taxon>
        <taxon>Datureae</taxon>
        <taxon>Datura</taxon>
    </lineage>
</organism>
<dbReference type="InterPro" id="IPR002067">
    <property type="entry name" value="MCP"/>
</dbReference>
<feature type="non-terminal residue" evidence="8">
    <location>
        <position position="1"/>
    </location>
</feature>
<dbReference type="EMBL" id="JACEIK010002509">
    <property type="protein sequence ID" value="MCD9637555.1"/>
    <property type="molecule type" value="Genomic_DNA"/>
</dbReference>
<evidence type="ECO:0000256" key="6">
    <source>
        <dbReference type="PROSITE-ProRule" id="PRU00282"/>
    </source>
</evidence>
<proteinExistence type="inferred from homology"/>
<evidence type="ECO:0000256" key="3">
    <source>
        <dbReference type="ARBA" id="ARBA00022692"/>
    </source>
</evidence>
<evidence type="ECO:0000256" key="5">
    <source>
        <dbReference type="ARBA" id="ARBA00023136"/>
    </source>
</evidence>
<keyword evidence="9" id="KW-1185">Reference proteome</keyword>
<evidence type="ECO:0000256" key="1">
    <source>
        <dbReference type="ARBA" id="ARBA00004141"/>
    </source>
</evidence>
<comment type="caution">
    <text evidence="8">The sequence shown here is derived from an EMBL/GenBank/DDBJ whole genome shotgun (WGS) entry which is preliminary data.</text>
</comment>
<dbReference type="Proteomes" id="UP000823775">
    <property type="component" value="Unassembled WGS sequence"/>
</dbReference>
<sequence length="105" mass="11434">TVIPEDINKHVHAAKYLIVGEVAGATSRTATIPLDQLKVVLQVQSDRASIGSAVRVIWKEGGVLSFLRDNALNVLKVSPEYAIKEEPVNAFYMFIMGHSGKKSVT</sequence>
<reference evidence="8 9" key="1">
    <citation type="journal article" date="2021" name="BMC Genomics">
        <title>Datura genome reveals duplications of psychoactive alkaloid biosynthetic genes and high mutation rate following tissue culture.</title>
        <authorList>
            <person name="Rajewski A."/>
            <person name="Carter-House D."/>
            <person name="Stajich J."/>
            <person name="Litt A."/>
        </authorList>
    </citation>
    <scope>NUCLEOTIDE SEQUENCE [LARGE SCALE GENOMIC DNA]</scope>
    <source>
        <strain evidence="8">AR-01</strain>
    </source>
</reference>
<dbReference type="SUPFAM" id="SSF103506">
    <property type="entry name" value="Mitochondrial carrier"/>
    <property type="match status" value="1"/>
</dbReference>
<evidence type="ECO:0000256" key="4">
    <source>
        <dbReference type="ARBA" id="ARBA00022737"/>
    </source>
</evidence>
<comment type="similarity">
    <text evidence="7">Belongs to the mitochondrial carrier (TC 2.A.29) family.</text>
</comment>
<feature type="non-terminal residue" evidence="8">
    <location>
        <position position="105"/>
    </location>
</feature>
<dbReference type="PRINTS" id="PR00926">
    <property type="entry name" value="MITOCARRIER"/>
</dbReference>
<protein>
    <submittedName>
        <fullName evidence="8">Uncharacterized protein</fullName>
    </submittedName>
</protein>